<organism evidence="3 4">
    <name type="scientific">Abeliophyllum distichum</name>
    <dbReference type="NCBI Taxonomy" id="126358"/>
    <lineage>
        <taxon>Eukaryota</taxon>
        <taxon>Viridiplantae</taxon>
        <taxon>Streptophyta</taxon>
        <taxon>Embryophyta</taxon>
        <taxon>Tracheophyta</taxon>
        <taxon>Spermatophyta</taxon>
        <taxon>Magnoliopsida</taxon>
        <taxon>eudicotyledons</taxon>
        <taxon>Gunneridae</taxon>
        <taxon>Pentapetalae</taxon>
        <taxon>asterids</taxon>
        <taxon>lamiids</taxon>
        <taxon>Lamiales</taxon>
        <taxon>Oleaceae</taxon>
        <taxon>Forsythieae</taxon>
        <taxon>Abeliophyllum</taxon>
    </lineage>
</organism>
<dbReference type="Pfam" id="PF04935">
    <property type="entry name" value="SURF6"/>
    <property type="match status" value="1"/>
</dbReference>
<proteinExistence type="predicted"/>
<evidence type="ECO:0000259" key="2">
    <source>
        <dbReference type="Pfam" id="PF04935"/>
    </source>
</evidence>
<comment type="caution">
    <text evidence="3">The sequence shown here is derived from an EMBL/GenBank/DDBJ whole genome shotgun (WGS) entry which is preliminary data.</text>
</comment>
<evidence type="ECO:0000256" key="1">
    <source>
        <dbReference type="SAM" id="MobiDB-lite"/>
    </source>
</evidence>
<reference evidence="4" key="1">
    <citation type="submission" date="2024-07" db="EMBL/GenBank/DDBJ databases">
        <title>Two chromosome-level genome assemblies of Korean endemic species Abeliophyllum distichum and Forsythia ovata (Oleaceae).</title>
        <authorList>
            <person name="Jang H."/>
        </authorList>
    </citation>
    <scope>NUCLEOTIDE SEQUENCE [LARGE SCALE GENOMIC DNA]</scope>
</reference>
<evidence type="ECO:0000313" key="3">
    <source>
        <dbReference type="EMBL" id="KAL2475796.1"/>
    </source>
</evidence>
<protein>
    <submittedName>
        <fullName evidence="3">Surfeit locus protein 6</fullName>
    </submittedName>
</protein>
<accession>A0ABD1QLK2</accession>
<keyword evidence="4" id="KW-1185">Reference proteome</keyword>
<dbReference type="InterPro" id="IPR029190">
    <property type="entry name" value="Rrp14/SURF6_C"/>
</dbReference>
<sequence length="113" mass="12853">MGVKVHDDARMIKESMKKEKNAQKWKERVETQEKMKKEKQQKRKDKYHGEDYGEEDEEDCQASGVTAPVTGDNCLDSDNKTDPATPAPTSEPPSWGKPSTLITIHEHQILVVM</sequence>
<feature type="domain" description="Ribosomal RNA-processing protein 14/surfeit locus protein 6 C-terminal" evidence="2">
    <location>
        <begin position="2"/>
        <end position="45"/>
    </location>
</feature>
<feature type="compositionally biased region" description="Basic and acidic residues" evidence="1">
    <location>
        <begin position="1"/>
        <end position="38"/>
    </location>
</feature>
<evidence type="ECO:0000313" key="4">
    <source>
        <dbReference type="Proteomes" id="UP001604336"/>
    </source>
</evidence>
<dbReference type="Proteomes" id="UP001604336">
    <property type="component" value="Unassembled WGS sequence"/>
</dbReference>
<dbReference type="AlphaFoldDB" id="A0ABD1QLK2"/>
<feature type="region of interest" description="Disordered" evidence="1">
    <location>
        <begin position="1"/>
        <end position="100"/>
    </location>
</feature>
<name>A0ABD1QLK2_9LAMI</name>
<dbReference type="EMBL" id="JBFOLK010000011">
    <property type="protein sequence ID" value="KAL2475796.1"/>
    <property type="molecule type" value="Genomic_DNA"/>
</dbReference>
<gene>
    <name evidence="3" type="ORF">Adt_36532</name>
</gene>